<evidence type="ECO:0000313" key="7">
    <source>
        <dbReference type="EMBL" id="RKP12581.1"/>
    </source>
</evidence>
<feature type="region of interest" description="Disordered" evidence="3">
    <location>
        <begin position="1"/>
        <end position="36"/>
    </location>
</feature>
<dbReference type="Pfam" id="PF07731">
    <property type="entry name" value="Cu-oxidase_2"/>
    <property type="match status" value="1"/>
</dbReference>
<dbReference type="Pfam" id="PF00394">
    <property type="entry name" value="Cu-oxidase"/>
    <property type="match status" value="1"/>
</dbReference>
<reference evidence="8" key="1">
    <citation type="journal article" date="2018" name="Nat. Microbiol.">
        <title>Leveraging single-cell genomics to expand the fungal tree of life.</title>
        <authorList>
            <person name="Ahrendt S.R."/>
            <person name="Quandt C.A."/>
            <person name="Ciobanu D."/>
            <person name="Clum A."/>
            <person name="Salamov A."/>
            <person name="Andreopoulos B."/>
            <person name="Cheng J.F."/>
            <person name="Woyke T."/>
            <person name="Pelin A."/>
            <person name="Henrissat B."/>
            <person name="Reynolds N.K."/>
            <person name="Benny G.L."/>
            <person name="Smith M.E."/>
            <person name="James T.Y."/>
            <person name="Grigoriev I.V."/>
        </authorList>
    </citation>
    <scope>NUCLEOTIDE SEQUENCE [LARGE SCALE GENOMIC DNA]</scope>
</reference>
<keyword evidence="8" id="KW-1185">Reference proteome</keyword>
<dbReference type="Gene3D" id="2.60.40.420">
    <property type="entry name" value="Cupredoxins - blue copper proteins"/>
    <property type="match status" value="3"/>
</dbReference>
<dbReference type="InterPro" id="IPR008972">
    <property type="entry name" value="Cupredoxin"/>
</dbReference>
<dbReference type="InterPro" id="IPR011706">
    <property type="entry name" value="Cu-oxidase_C"/>
</dbReference>
<dbReference type="EMBL" id="KZ988279">
    <property type="protein sequence ID" value="RKP12581.1"/>
    <property type="molecule type" value="Genomic_DNA"/>
</dbReference>
<evidence type="ECO:0000256" key="2">
    <source>
        <dbReference type="ARBA" id="ARBA00023008"/>
    </source>
</evidence>
<evidence type="ECO:0000259" key="4">
    <source>
        <dbReference type="Pfam" id="PF00394"/>
    </source>
</evidence>
<organism evidence="7 8">
    <name type="scientific">Piptocephalis cylindrospora</name>
    <dbReference type="NCBI Taxonomy" id="1907219"/>
    <lineage>
        <taxon>Eukaryota</taxon>
        <taxon>Fungi</taxon>
        <taxon>Fungi incertae sedis</taxon>
        <taxon>Zoopagomycota</taxon>
        <taxon>Zoopagomycotina</taxon>
        <taxon>Zoopagomycetes</taxon>
        <taxon>Zoopagales</taxon>
        <taxon>Piptocephalidaceae</taxon>
        <taxon>Piptocephalis</taxon>
    </lineage>
</organism>
<dbReference type="InterPro" id="IPR011707">
    <property type="entry name" value="Cu-oxidase-like_N"/>
</dbReference>
<dbReference type="SUPFAM" id="SSF49503">
    <property type="entry name" value="Cupredoxins"/>
    <property type="match status" value="3"/>
</dbReference>
<dbReference type="InterPro" id="IPR001117">
    <property type="entry name" value="Cu-oxidase_2nd"/>
</dbReference>
<feature type="domain" description="Plastocyanin-like" evidence="4">
    <location>
        <begin position="191"/>
        <end position="358"/>
    </location>
</feature>
<evidence type="ECO:0000313" key="8">
    <source>
        <dbReference type="Proteomes" id="UP000267251"/>
    </source>
</evidence>
<proteinExistence type="inferred from homology"/>
<dbReference type="OrthoDB" id="2121828at2759"/>
<dbReference type="GO" id="GO:0016491">
    <property type="term" value="F:oxidoreductase activity"/>
    <property type="evidence" value="ECO:0007669"/>
    <property type="project" value="InterPro"/>
</dbReference>
<dbReference type="InterPro" id="IPR045087">
    <property type="entry name" value="Cu-oxidase_fam"/>
</dbReference>
<name>A0A4P9Y393_9FUNG</name>
<sequence>MPHLCQPTLTGSGVILGNNPPPTFPPRDDYPAEGWDYSKGSYGDGYDHDYGHGDGGGEVLQYDFTISKFPAAPDGYLRDIYGVNGQYPAPPIILNKGDKASIRVKNHIEFPTSIHAHGMHQRGTPWYDGVTGGTQCPIPTEETFTYEIDTAYQSGTTWYHSHTSSQYVDGIVGPLIIRDPKDPNGHLYDEEIVVILTDWWHTLSSKLLRVLLSPEGNGNTPTPDAGLINGKGRFNCSALAANNITIPEGESCSDDAPRETFRFVPGRRYRLRIINASGDTNFHFSIDGHRMTVIETDMIPVEPHTIDRLSLHVAQRYSVIVEANAEVDNYWMRAEMMTDCFRVNNAILDPMVLAEVRYDGSAVGEPTSEPVTSTSLTTGNCEDLDFRLLAPVVPQRAKEPTKQFIFNVTFGPDDQNITRAFLNNVTYDIRPYSPILNGVLEGQTVFPPGENVYLLEKDEIVEIVLNNLIPGTHPFHLHGHDFQVISWVNSTLYDPVESPKLYNLDNPIRRDTSTLPSRGHTVLR</sequence>
<feature type="domain" description="Plastocyanin-like" evidence="5">
    <location>
        <begin position="435"/>
        <end position="524"/>
    </location>
</feature>
<dbReference type="Pfam" id="PF07732">
    <property type="entry name" value="Cu-oxidase_3"/>
    <property type="match status" value="1"/>
</dbReference>
<evidence type="ECO:0000256" key="3">
    <source>
        <dbReference type="SAM" id="MobiDB-lite"/>
    </source>
</evidence>
<feature type="domain" description="Plastocyanin-like" evidence="6">
    <location>
        <begin position="70"/>
        <end position="181"/>
    </location>
</feature>
<dbReference type="GO" id="GO:0005507">
    <property type="term" value="F:copper ion binding"/>
    <property type="evidence" value="ECO:0007669"/>
    <property type="project" value="InterPro"/>
</dbReference>
<dbReference type="FunFam" id="2.60.40.420:FF:000045">
    <property type="entry name" value="Laccase 2"/>
    <property type="match status" value="1"/>
</dbReference>
<dbReference type="Proteomes" id="UP000267251">
    <property type="component" value="Unassembled WGS sequence"/>
</dbReference>
<evidence type="ECO:0000256" key="1">
    <source>
        <dbReference type="ARBA" id="ARBA00010609"/>
    </source>
</evidence>
<gene>
    <name evidence="7" type="ORF">BJ684DRAFT_20888</name>
</gene>
<comment type="similarity">
    <text evidence="1">Belongs to the multicopper oxidase family.</text>
</comment>
<keyword evidence="2" id="KW-0186">Copper</keyword>
<accession>A0A4P9Y393</accession>
<dbReference type="PANTHER" id="PTHR11709:SF511">
    <property type="entry name" value="LACCASE"/>
    <property type="match status" value="1"/>
</dbReference>
<evidence type="ECO:0000259" key="5">
    <source>
        <dbReference type="Pfam" id="PF07731"/>
    </source>
</evidence>
<protein>
    <submittedName>
        <fullName evidence="7">Cupredoxin</fullName>
    </submittedName>
</protein>
<evidence type="ECO:0000259" key="6">
    <source>
        <dbReference type="Pfam" id="PF07732"/>
    </source>
</evidence>
<dbReference type="PANTHER" id="PTHR11709">
    <property type="entry name" value="MULTI-COPPER OXIDASE"/>
    <property type="match status" value="1"/>
</dbReference>
<dbReference type="AlphaFoldDB" id="A0A4P9Y393"/>